<dbReference type="InterPro" id="IPR046732">
    <property type="entry name" value="DUF6624"/>
</dbReference>
<organism evidence="2 3">
    <name type="scientific">Xanthomonas hortorum</name>
    <dbReference type="NCBI Taxonomy" id="56454"/>
    <lineage>
        <taxon>Bacteria</taxon>
        <taxon>Pseudomonadati</taxon>
        <taxon>Pseudomonadota</taxon>
        <taxon>Gammaproteobacteria</taxon>
        <taxon>Lysobacterales</taxon>
        <taxon>Lysobacteraceae</taxon>
        <taxon>Xanthomonas</taxon>
    </lineage>
</organism>
<accession>A0AA47ER38</accession>
<dbReference type="Pfam" id="PF20329">
    <property type="entry name" value="DUF6624"/>
    <property type="match status" value="1"/>
</dbReference>
<sequence length="232" mass="24951">MRYGMLGMVMLCSIAAVSAARAQEPEDPQLAAALAKCPGAETFGRAQRQAKARAEAARASELATPSDPALRERLLEMERADQLVRNGDWSQAAVTRMAAVDAAHLPQIRRIVAEHEGLPSAAQVGRDGVAAAWLLVQHADADPAFQEQVLSTLAQHVTRGEIPARSLVLLTDRVLVGNGKPQRYGTQLAAQQGRWVPKPIEDPDRVDVRRAAVGEMPLADYICVAAQLFPAP</sequence>
<evidence type="ECO:0000256" key="1">
    <source>
        <dbReference type="SAM" id="SignalP"/>
    </source>
</evidence>
<dbReference type="Proteomes" id="UP001164737">
    <property type="component" value="Chromosome"/>
</dbReference>
<name>A0AA47ER38_9XANT</name>
<feature type="chain" id="PRO_5041312885" evidence="1">
    <location>
        <begin position="23"/>
        <end position="232"/>
    </location>
</feature>
<evidence type="ECO:0000313" key="2">
    <source>
        <dbReference type="EMBL" id="WAH63776.1"/>
    </source>
</evidence>
<dbReference type="EMBL" id="CP107241">
    <property type="protein sequence ID" value="WAH63776.1"/>
    <property type="molecule type" value="Genomic_DNA"/>
</dbReference>
<dbReference type="AlphaFoldDB" id="A0AA47ER38"/>
<gene>
    <name evidence="2" type="ORF">OEG85_20460</name>
</gene>
<dbReference type="RefSeq" id="WP_268212829.1">
    <property type="nucleotide sequence ID" value="NZ_CP107241.1"/>
</dbReference>
<protein>
    <submittedName>
        <fullName evidence="2">Uncharacterized protein</fullName>
    </submittedName>
</protein>
<reference evidence="2" key="1">
    <citation type="submission" date="2022-10" db="EMBL/GenBank/DDBJ databases">
        <title>Complete genome sequence resource for Xanthomonas hortorum isolated from Greek Oregano.</title>
        <authorList>
            <person name="Gonzalez-Tobon J."/>
            <person name="Helmann T.C."/>
            <person name="Daughtrey M."/>
            <person name="Stodghill P.V."/>
            <person name="Filiatrault M.J."/>
        </authorList>
    </citation>
    <scope>NUCLEOTIDE SEQUENCE</scope>
    <source>
        <strain evidence="2">Oregano 108</strain>
    </source>
</reference>
<keyword evidence="1" id="KW-0732">Signal</keyword>
<evidence type="ECO:0000313" key="3">
    <source>
        <dbReference type="Proteomes" id="UP001164737"/>
    </source>
</evidence>
<proteinExistence type="predicted"/>
<feature type="signal peptide" evidence="1">
    <location>
        <begin position="1"/>
        <end position="22"/>
    </location>
</feature>